<dbReference type="PANTHER" id="PTHR24274">
    <property type="entry name" value="CILIA- AND FLAGELLA-ASSOCIATED PROTEIN 161"/>
    <property type="match status" value="1"/>
</dbReference>
<organism evidence="1 2">
    <name type="scientific">Diploptera punctata</name>
    <name type="common">Pacific beetle cockroach</name>
    <dbReference type="NCBI Taxonomy" id="6984"/>
    <lineage>
        <taxon>Eukaryota</taxon>
        <taxon>Metazoa</taxon>
        <taxon>Ecdysozoa</taxon>
        <taxon>Arthropoda</taxon>
        <taxon>Hexapoda</taxon>
        <taxon>Insecta</taxon>
        <taxon>Pterygota</taxon>
        <taxon>Neoptera</taxon>
        <taxon>Polyneoptera</taxon>
        <taxon>Dictyoptera</taxon>
        <taxon>Blattodea</taxon>
        <taxon>Blaberoidea</taxon>
        <taxon>Blaberidae</taxon>
        <taxon>Diplopterinae</taxon>
        <taxon>Diploptera</taxon>
    </lineage>
</organism>
<accession>A0AAD8EIU8</accession>
<dbReference type="Pfam" id="PF24569">
    <property type="entry name" value="CFAP161"/>
    <property type="match status" value="1"/>
</dbReference>
<proteinExistence type="predicted"/>
<dbReference type="Proteomes" id="UP001233999">
    <property type="component" value="Unassembled WGS sequence"/>
</dbReference>
<comment type="caution">
    <text evidence="1">The sequence shown here is derived from an EMBL/GenBank/DDBJ whole genome shotgun (WGS) entry which is preliminary data.</text>
</comment>
<dbReference type="EMBL" id="JASPKZ010003856">
    <property type="protein sequence ID" value="KAJ9591838.1"/>
    <property type="molecule type" value="Genomic_DNA"/>
</dbReference>
<dbReference type="InterPro" id="IPR055325">
    <property type="entry name" value="CF161"/>
</dbReference>
<feature type="non-terminal residue" evidence="1">
    <location>
        <position position="1"/>
    </location>
</feature>
<feature type="non-terminal residue" evidence="1">
    <location>
        <position position="175"/>
    </location>
</feature>
<evidence type="ECO:0000313" key="1">
    <source>
        <dbReference type="EMBL" id="KAJ9591838.1"/>
    </source>
</evidence>
<dbReference type="AlphaFoldDB" id="A0AAD8EIU8"/>
<protein>
    <submittedName>
        <fullName evidence="1">Uncharacterized protein</fullName>
    </submittedName>
</protein>
<dbReference type="GO" id="GO:0060271">
    <property type="term" value="P:cilium assembly"/>
    <property type="evidence" value="ECO:0007669"/>
    <property type="project" value="TreeGrafter"/>
</dbReference>
<dbReference type="GO" id="GO:0031514">
    <property type="term" value="C:motile cilium"/>
    <property type="evidence" value="ECO:0007669"/>
    <property type="project" value="TreeGrafter"/>
</dbReference>
<sequence length="175" mass="20576">CRLYGQNWRNRSSSAKRSICVPWKNLTGTALYVESEIPHIDTELGASKHPGLRFSSHRSSYCRWRALSWHPADRFESEGAPVPPNFRIVINHVPSNRNLAVEYRYWFQTFFGMECEVSVHTYKDVHRRETSENMWMFVCQKSKDLAQVIEMDKNKLCRLTPEDLKKGDRNQRPAE</sequence>
<reference evidence="1" key="1">
    <citation type="journal article" date="2023" name="IScience">
        <title>Live-bearing cockroach genome reveals convergent evolutionary mechanisms linked to viviparity in insects and beyond.</title>
        <authorList>
            <person name="Fouks B."/>
            <person name="Harrison M.C."/>
            <person name="Mikhailova A.A."/>
            <person name="Marchal E."/>
            <person name="English S."/>
            <person name="Carruthers M."/>
            <person name="Jennings E.C."/>
            <person name="Chiamaka E.L."/>
            <person name="Frigard R.A."/>
            <person name="Pippel M."/>
            <person name="Attardo G.M."/>
            <person name="Benoit J.B."/>
            <person name="Bornberg-Bauer E."/>
            <person name="Tobe S.S."/>
        </authorList>
    </citation>
    <scope>NUCLEOTIDE SEQUENCE</scope>
    <source>
        <strain evidence="1">Stay&amp;Tobe</strain>
    </source>
</reference>
<dbReference type="PANTHER" id="PTHR24274:SF1">
    <property type="entry name" value="CILIA- AND FLAGELLA-ASSOCIATED PROTEIN 161"/>
    <property type="match status" value="1"/>
</dbReference>
<evidence type="ECO:0000313" key="2">
    <source>
        <dbReference type="Proteomes" id="UP001233999"/>
    </source>
</evidence>
<gene>
    <name evidence="1" type="ORF">L9F63_001655</name>
</gene>
<name>A0AAD8EIU8_DIPPU</name>
<reference evidence="1" key="2">
    <citation type="submission" date="2023-05" db="EMBL/GenBank/DDBJ databases">
        <authorList>
            <person name="Fouks B."/>
        </authorList>
    </citation>
    <scope>NUCLEOTIDE SEQUENCE</scope>
    <source>
        <strain evidence="1">Stay&amp;Tobe</strain>
        <tissue evidence="1">Testes</tissue>
    </source>
</reference>
<keyword evidence="2" id="KW-1185">Reference proteome</keyword>